<evidence type="ECO:0000256" key="2">
    <source>
        <dbReference type="ARBA" id="ARBA00022481"/>
    </source>
</evidence>
<keyword evidence="4 6" id="KW-1133">Transmembrane helix</keyword>
<organism evidence="8">
    <name type="scientific">viral metagenome</name>
    <dbReference type="NCBI Taxonomy" id="1070528"/>
    <lineage>
        <taxon>unclassified sequences</taxon>
        <taxon>metagenomes</taxon>
        <taxon>organismal metagenomes</taxon>
    </lineage>
</organism>
<dbReference type="EMBL" id="MT143877">
    <property type="protein sequence ID" value="QJB04243.1"/>
    <property type="molecule type" value="Genomic_DNA"/>
</dbReference>
<keyword evidence="8" id="KW-0489">Methyltransferase</keyword>
<dbReference type="EMBL" id="MT143686">
    <property type="protein sequence ID" value="QJB00255.1"/>
    <property type="molecule type" value="Genomic_DNA"/>
</dbReference>
<feature type="transmembrane region" description="Helical" evidence="6">
    <location>
        <begin position="15"/>
        <end position="35"/>
    </location>
</feature>
<dbReference type="GO" id="GO:0032259">
    <property type="term" value="P:methylation"/>
    <property type="evidence" value="ECO:0007669"/>
    <property type="project" value="UniProtKB-KW"/>
</dbReference>
<proteinExistence type="predicted"/>
<name>A0A6M3MEZ6_9ZZZZ</name>
<gene>
    <name evidence="7" type="ORF">MM171A00648_0015</name>
    <name evidence="8" type="ORF">MM171B00403_0009</name>
</gene>
<sequence length="144" mass="14988">MKRFLTQFHYGQKGFTLIELLVVVAILGALAAIVVPNVSKFMGTGTVQSANTEAHNVQTAVIAYIVDNNVTTCTGTVGPAADIPTAPPTPPDTSVKSFLTGALQATYTITDGEIASAIAESDGKWKDLTYTLGSGWAPTTAPES</sequence>
<dbReference type="PANTHER" id="PTHR30093">
    <property type="entry name" value="GENERAL SECRETION PATHWAY PROTEIN G"/>
    <property type="match status" value="1"/>
</dbReference>
<keyword evidence="5 6" id="KW-0472">Membrane</keyword>
<dbReference type="PRINTS" id="PR00813">
    <property type="entry name" value="BCTERIALGSPG"/>
</dbReference>
<dbReference type="SUPFAM" id="SSF54523">
    <property type="entry name" value="Pili subunits"/>
    <property type="match status" value="1"/>
</dbReference>
<dbReference type="Pfam" id="PF07963">
    <property type="entry name" value="N_methyl"/>
    <property type="match status" value="1"/>
</dbReference>
<dbReference type="PANTHER" id="PTHR30093:SF44">
    <property type="entry name" value="TYPE II SECRETION SYSTEM CORE PROTEIN G"/>
    <property type="match status" value="1"/>
</dbReference>
<keyword evidence="2" id="KW-0488">Methylation</keyword>
<dbReference type="InterPro" id="IPR000983">
    <property type="entry name" value="Bac_GSPG_pilin"/>
</dbReference>
<dbReference type="GO" id="GO:0016020">
    <property type="term" value="C:membrane"/>
    <property type="evidence" value="ECO:0007669"/>
    <property type="project" value="UniProtKB-SubCell"/>
</dbReference>
<evidence type="ECO:0000256" key="5">
    <source>
        <dbReference type="ARBA" id="ARBA00023136"/>
    </source>
</evidence>
<evidence type="ECO:0000256" key="4">
    <source>
        <dbReference type="ARBA" id="ARBA00022989"/>
    </source>
</evidence>
<comment type="subcellular location">
    <subcellularLocation>
        <location evidence="1">Membrane</location>
        <topology evidence="1">Single-pass membrane protein</topology>
    </subcellularLocation>
</comment>
<dbReference type="Gene3D" id="3.30.700.10">
    <property type="entry name" value="Glycoprotein, Type 4 Pilin"/>
    <property type="match status" value="1"/>
</dbReference>
<evidence type="ECO:0000313" key="8">
    <source>
        <dbReference type="EMBL" id="QJB04243.1"/>
    </source>
</evidence>
<evidence type="ECO:0000256" key="1">
    <source>
        <dbReference type="ARBA" id="ARBA00004167"/>
    </source>
</evidence>
<keyword evidence="3 6" id="KW-0812">Transmembrane</keyword>
<dbReference type="InterPro" id="IPR012902">
    <property type="entry name" value="N_methyl_site"/>
</dbReference>
<evidence type="ECO:0000313" key="7">
    <source>
        <dbReference type="EMBL" id="QJB00255.1"/>
    </source>
</evidence>
<accession>A0A6M3MEZ6</accession>
<dbReference type="NCBIfam" id="TIGR02532">
    <property type="entry name" value="IV_pilin_GFxxxE"/>
    <property type="match status" value="1"/>
</dbReference>
<evidence type="ECO:0000256" key="6">
    <source>
        <dbReference type="SAM" id="Phobius"/>
    </source>
</evidence>
<dbReference type="PROSITE" id="PS00409">
    <property type="entry name" value="PROKAR_NTER_METHYL"/>
    <property type="match status" value="1"/>
</dbReference>
<dbReference type="InterPro" id="IPR045584">
    <property type="entry name" value="Pilin-like"/>
</dbReference>
<evidence type="ECO:0000256" key="3">
    <source>
        <dbReference type="ARBA" id="ARBA00022692"/>
    </source>
</evidence>
<dbReference type="AlphaFoldDB" id="A0A6M3MEZ6"/>
<dbReference type="GO" id="GO:0015627">
    <property type="term" value="C:type II protein secretion system complex"/>
    <property type="evidence" value="ECO:0007669"/>
    <property type="project" value="InterPro"/>
</dbReference>
<keyword evidence="8" id="KW-0808">Transferase</keyword>
<dbReference type="GO" id="GO:0015628">
    <property type="term" value="P:protein secretion by the type II secretion system"/>
    <property type="evidence" value="ECO:0007669"/>
    <property type="project" value="InterPro"/>
</dbReference>
<reference evidence="8" key="1">
    <citation type="submission" date="2020-03" db="EMBL/GenBank/DDBJ databases">
        <title>The deep terrestrial virosphere.</title>
        <authorList>
            <person name="Holmfeldt K."/>
            <person name="Nilsson E."/>
            <person name="Simone D."/>
            <person name="Lopez-Fernandez M."/>
            <person name="Wu X."/>
            <person name="de Brujin I."/>
            <person name="Lundin D."/>
            <person name="Andersson A."/>
            <person name="Bertilsson S."/>
            <person name="Dopson M."/>
        </authorList>
    </citation>
    <scope>NUCLEOTIDE SEQUENCE</scope>
    <source>
        <strain evidence="7">MM171A00648</strain>
        <strain evidence="8">MM171B00403</strain>
    </source>
</reference>
<protein>
    <submittedName>
        <fullName evidence="8">Putative methyltransferase</fullName>
    </submittedName>
</protein>
<dbReference type="GO" id="GO:0008168">
    <property type="term" value="F:methyltransferase activity"/>
    <property type="evidence" value="ECO:0007669"/>
    <property type="project" value="UniProtKB-KW"/>
</dbReference>